<evidence type="ECO:0000313" key="3">
    <source>
        <dbReference type="Proteomes" id="UP000281406"/>
    </source>
</evidence>
<evidence type="ECO:0000313" key="2">
    <source>
        <dbReference type="EMBL" id="ROI84232.1"/>
    </source>
</evidence>
<dbReference type="EMBL" id="RJVU01067363">
    <property type="protein sequence ID" value="ROI84232.1"/>
    <property type="molecule type" value="Genomic_DNA"/>
</dbReference>
<reference evidence="2 3" key="1">
    <citation type="submission" date="2018-10" db="EMBL/GenBank/DDBJ databases">
        <title>Genome assembly for a Yunnan-Guizhou Plateau 3E fish, Anabarilius grahami (Regan), and its evolutionary and genetic applications.</title>
        <authorList>
            <person name="Jiang W."/>
        </authorList>
    </citation>
    <scope>NUCLEOTIDE SEQUENCE [LARGE SCALE GENOMIC DNA]</scope>
    <source>
        <strain evidence="2">AG-KIZ</strain>
        <tissue evidence="2">Muscle</tissue>
    </source>
</reference>
<name>A0A3N0XPN3_ANAGA</name>
<feature type="region of interest" description="Disordered" evidence="1">
    <location>
        <begin position="58"/>
        <end position="81"/>
    </location>
</feature>
<comment type="caution">
    <text evidence="2">The sequence shown here is derived from an EMBL/GenBank/DDBJ whole genome shotgun (WGS) entry which is preliminary data.</text>
</comment>
<accession>A0A3N0XPN3</accession>
<protein>
    <submittedName>
        <fullName evidence="2">Uncharacterized protein</fullName>
    </submittedName>
</protein>
<sequence length="126" mass="14366">MWRSGEIGFRVLHEVEVLEGRGLPAIRQRDADRVPSSLDELETVVSERVSVRRELLPRTFEKPGRKPERHSGSGRERRGPRELCPFCSFILIKQLMNTIIMSLTAALLNGDIIDPEDEEDVDDDDP</sequence>
<keyword evidence="3" id="KW-1185">Reference proteome</keyword>
<evidence type="ECO:0000256" key="1">
    <source>
        <dbReference type="SAM" id="MobiDB-lite"/>
    </source>
</evidence>
<gene>
    <name evidence="2" type="ORF">DPX16_20004</name>
</gene>
<dbReference type="AlphaFoldDB" id="A0A3N0XPN3"/>
<proteinExistence type="predicted"/>
<organism evidence="2 3">
    <name type="scientific">Anabarilius grahami</name>
    <name type="common">Kanglang fish</name>
    <name type="synonym">Barilius grahami</name>
    <dbReference type="NCBI Taxonomy" id="495550"/>
    <lineage>
        <taxon>Eukaryota</taxon>
        <taxon>Metazoa</taxon>
        <taxon>Chordata</taxon>
        <taxon>Craniata</taxon>
        <taxon>Vertebrata</taxon>
        <taxon>Euteleostomi</taxon>
        <taxon>Actinopterygii</taxon>
        <taxon>Neopterygii</taxon>
        <taxon>Teleostei</taxon>
        <taxon>Ostariophysi</taxon>
        <taxon>Cypriniformes</taxon>
        <taxon>Xenocyprididae</taxon>
        <taxon>Xenocypridinae</taxon>
        <taxon>Xenocypridinae incertae sedis</taxon>
        <taxon>Anabarilius</taxon>
    </lineage>
</organism>
<dbReference type="Proteomes" id="UP000281406">
    <property type="component" value="Unassembled WGS sequence"/>
</dbReference>